<keyword evidence="2" id="KW-0812">Transmembrane</keyword>
<feature type="coiled-coil region" evidence="1">
    <location>
        <begin position="37"/>
        <end position="71"/>
    </location>
</feature>
<dbReference type="AlphaFoldDB" id="A0A7W1WYD8"/>
<evidence type="ECO:0000313" key="3">
    <source>
        <dbReference type="EMBL" id="MBA4502327.1"/>
    </source>
</evidence>
<keyword evidence="2" id="KW-0472">Membrane</keyword>
<comment type="caution">
    <text evidence="3">The sequence shown here is derived from an EMBL/GenBank/DDBJ whole genome shotgun (WGS) entry which is preliminary data.</text>
</comment>
<proteinExistence type="predicted"/>
<evidence type="ECO:0000256" key="2">
    <source>
        <dbReference type="SAM" id="Phobius"/>
    </source>
</evidence>
<dbReference type="EMBL" id="JACEMT010000045">
    <property type="protein sequence ID" value="MBA4502327.1"/>
    <property type="molecule type" value="Genomic_DNA"/>
</dbReference>
<gene>
    <name evidence="3" type="ORF">H1S06_08130</name>
</gene>
<evidence type="ECO:0000256" key="1">
    <source>
        <dbReference type="SAM" id="Coils"/>
    </source>
</evidence>
<feature type="transmembrane region" description="Helical" evidence="2">
    <location>
        <begin position="12"/>
        <end position="31"/>
    </location>
</feature>
<organism evidence="3 4">
    <name type="scientific">Marinobacterium marinum</name>
    <dbReference type="NCBI Taxonomy" id="2756129"/>
    <lineage>
        <taxon>Bacteria</taxon>
        <taxon>Pseudomonadati</taxon>
        <taxon>Pseudomonadota</taxon>
        <taxon>Gammaproteobacteria</taxon>
        <taxon>Oceanospirillales</taxon>
        <taxon>Oceanospirillaceae</taxon>
        <taxon>Marinobacterium</taxon>
    </lineage>
</organism>
<evidence type="ECO:0000313" key="4">
    <source>
        <dbReference type="Proteomes" id="UP000538931"/>
    </source>
</evidence>
<protein>
    <submittedName>
        <fullName evidence="3">Uncharacterized protein</fullName>
    </submittedName>
</protein>
<keyword evidence="1" id="KW-0175">Coiled coil</keyword>
<sequence length="224" mass="25676">MKWIDREKGILDYFFAAIPLLTLFFLISAYFHTVHPRFKKEEELSKLNIEIVNLKEKLERSETENLKLSDIERSLRGLLSDNDIRMKFLEEKYLSIAPLSEKEDYLRNRSLLYFSKQDVIDAFKENSQKVVSESGEKVDPATIRVIDVNVTGGSTPDLYLVDAWSCGSGGCMGPLFIQYNGVYCFSAWAHSKTIKSIIKSYNLKCSNFSDENIINLSDIIESKS</sequence>
<name>A0A7W1WYD8_9GAMM</name>
<keyword evidence="4" id="KW-1185">Reference proteome</keyword>
<reference evidence="3 4" key="1">
    <citation type="submission" date="2020-07" db="EMBL/GenBank/DDBJ databases">
        <title>Bacterium isolated from marien macroalgae.</title>
        <authorList>
            <person name="Zhu K."/>
            <person name="Lu D."/>
            <person name="Du Z."/>
        </authorList>
    </citation>
    <scope>NUCLEOTIDE SEQUENCE [LARGE SCALE GENOMIC DNA]</scope>
    <source>
        <strain evidence="3 4">3-1745</strain>
    </source>
</reference>
<dbReference type="Proteomes" id="UP000538931">
    <property type="component" value="Unassembled WGS sequence"/>
</dbReference>
<accession>A0A7W1WYD8</accession>
<keyword evidence="2" id="KW-1133">Transmembrane helix</keyword>
<dbReference type="RefSeq" id="WP_181739032.1">
    <property type="nucleotide sequence ID" value="NZ_JACEMT010000045.1"/>
</dbReference>